<dbReference type="GO" id="GO:0004553">
    <property type="term" value="F:hydrolase activity, hydrolyzing O-glycosyl compounds"/>
    <property type="evidence" value="ECO:0007669"/>
    <property type="project" value="InterPro"/>
</dbReference>
<proteinExistence type="inferred from homology"/>
<dbReference type="InterPro" id="IPR023346">
    <property type="entry name" value="Lysozyme-like_dom_sf"/>
</dbReference>
<name>A0A3N7HX19_9BURK</name>
<dbReference type="CDD" id="cd13401">
    <property type="entry name" value="Slt70-like"/>
    <property type="match status" value="1"/>
</dbReference>
<evidence type="ECO:0000313" key="6">
    <source>
        <dbReference type="Proteomes" id="UP000267464"/>
    </source>
</evidence>
<dbReference type="PANTHER" id="PTHR37423:SF5">
    <property type="entry name" value="SOLUBLE LYTIC MUREIN TRANSGLYCOSYLASE"/>
    <property type="match status" value="1"/>
</dbReference>
<evidence type="ECO:0000259" key="4">
    <source>
        <dbReference type="Pfam" id="PF14718"/>
    </source>
</evidence>
<organism evidence="5 6">
    <name type="scientific">Piscinibacter terrae</name>
    <dbReference type="NCBI Taxonomy" id="2496871"/>
    <lineage>
        <taxon>Bacteria</taxon>
        <taxon>Pseudomonadati</taxon>
        <taxon>Pseudomonadota</taxon>
        <taxon>Betaproteobacteria</taxon>
        <taxon>Burkholderiales</taxon>
        <taxon>Sphaerotilaceae</taxon>
        <taxon>Piscinibacter</taxon>
    </lineage>
</organism>
<dbReference type="GO" id="GO:0042597">
    <property type="term" value="C:periplasmic space"/>
    <property type="evidence" value="ECO:0007669"/>
    <property type="project" value="InterPro"/>
</dbReference>
<dbReference type="PANTHER" id="PTHR37423">
    <property type="entry name" value="SOLUBLE LYTIC MUREIN TRANSGLYCOSYLASE-RELATED"/>
    <property type="match status" value="1"/>
</dbReference>
<evidence type="ECO:0000259" key="3">
    <source>
        <dbReference type="Pfam" id="PF01464"/>
    </source>
</evidence>
<dbReference type="Pfam" id="PF14718">
    <property type="entry name" value="SLT_L"/>
    <property type="match status" value="1"/>
</dbReference>
<dbReference type="SUPFAM" id="SSF53955">
    <property type="entry name" value="Lysozyme-like"/>
    <property type="match status" value="1"/>
</dbReference>
<dbReference type="EMBL" id="QUSW01000001">
    <property type="protein sequence ID" value="RQP26897.1"/>
    <property type="molecule type" value="Genomic_DNA"/>
</dbReference>
<keyword evidence="2" id="KW-0732">Signal</keyword>
<feature type="domain" description="Transglycosylase SLT" evidence="3">
    <location>
        <begin position="486"/>
        <end position="588"/>
    </location>
</feature>
<evidence type="ECO:0000256" key="1">
    <source>
        <dbReference type="ARBA" id="ARBA00007734"/>
    </source>
</evidence>
<keyword evidence="6" id="KW-1185">Reference proteome</keyword>
<dbReference type="Gene3D" id="1.10.530.10">
    <property type="match status" value="1"/>
</dbReference>
<dbReference type="InterPro" id="IPR012289">
    <property type="entry name" value="Lytic_TGlycosylase_superhlx_L"/>
</dbReference>
<comment type="similarity">
    <text evidence="1">Belongs to the transglycosylase Slt family.</text>
</comment>
<dbReference type="InterPro" id="IPR008258">
    <property type="entry name" value="Transglycosylase_SLT_dom_1"/>
</dbReference>
<sequence>MAPCMPAHAQSTPDPVADAREAFRKKDRNRLAAARAAAISSQHPLAMWADYWELSNRLSEATQAEVDGFYARWKNTYVEDRLRNDWLLELGHRRDWTNFAADFPKFRMNDDREVTCYALLTNHLAGKEVADAARAAWFAQREADDGCNLLAATLIDAKLFDSADVWRKTRLAMEAGRVRVARQAAALISIPTASLVQDLSDSPAKFITRKASAAGGRANAEIATLALMRMASNDPDAAAGALTDRWERTLPPDLASWAWASVAKQSAMKLLPEAADHYQHAQLVFAKDKNRELDWPDDTMAWKARAALRANDGKGRWQQVVQAIDAMSPEEQRDPSWIYWKARGLQSLARNSQSGDAMRDQSRQMFASIAGQLSFYGALASEAIGQPFALPAAPQPLTAEERAAATATPGLARGLQLAALGLRDEGRREWNYTLRGMSDRQLLAAAQVACDAQDWQLCINTSERTKAEIDVAQRYPTPYRDDIVARAKELGLDPAYVMGLIRQETRFMATLRSHVGASGLMQLMPATAKWTARKYGVEYRPELINDPGTNLRLGTGYLRHVLDAFEGSQPLAAAAYNAGPGRPRRWREGPVLDTSAWAENIPFPETRDYVKKVMSNATIYAALLNGEAPVLRTRLGRVVGPRDANAPEPEKDLP</sequence>
<dbReference type="Gene3D" id="1.25.20.10">
    <property type="entry name" value="Bacterial muramidases"/>
    <property type="match status" value="1"/>
</dbReference>
<dbReference type="InterPro" id="IPR037061">
    <property type="entry name" value="Lytic_TGlycoase_superhlx_L_sf"/>
</dbReference>
<protein>
    <submittedName>
        <fullName evidence="5">Lytic transglycosylase domain-containing protein</fullName>
    </submittedName>
</protein>
<dbReference type="InterPro" id="IPR008939">
    <property type="entry name" value="Lytic_TGlycosylase_superhlx_U"/>
</dbReference>
<dbReference type="Gene3D" id="1.10.1240.20">
    <property type="entry name" value="Lytic transglycosylase, superhelical linker domain"/>
    <property type="match status" value="1"/>
</dbReference>
<reference evidence="5 6" key="2">
    <citation type="submission" date="2018-12" db="EMBL/GenBank/DDBJ databases">
        <title>Rhizobacter gummiphilus sp. nov., a rubber-degrading bacterium isolated from the soil of a botanical garden in Japan.</title>
        <authorList>
            <person name="Shunsuke S.S."/>
        </authorList>
    </citation>
    <scope>NUCLEOTIDE SEQUENCE [LARGE SCALE GENOMIC DNA]</scope>
    <source>
        <strain evidence="5 6">S-16</strain>
    </source>
</reference>
<accession>A0A3N7HX19</accession>
<dbReference type="AlphaFoldDB" id="A0A3N7HX19"/>
<comment type="caution">
    <text evidence="5">The sequence shown here is derived from an EMBL/GenBank/DDBJ whole genome shotgun (WGS) entry which is preliminary data.</text>
</comment>
<dbReference type="SUPFAM" id="SSF48435">
    <property type="entry name" value="Bacterial muramidases"/>
    <property type="match status" value="1"/>
</dbReference>
<reference evidence="5 6" key="1">
    <citation type="submission" date="2018-08" db="EMBL/GenBank/DDBJ databases">
        <authorList>
            <person name="Khan S.A."/>
            <person name="Jeon C.O."/>
            <person name="Chun B.H."/>
            <person name="Jeong S.E."/>
        </authorList>
    </citation>
    <scope>NUCLEOTIDE SEQUENCE [LARGE SCALE GENOMIC DNA]</scope>
    <source>
        <strain evidence="5 6">S-16</strain>
    </source>
</reference>
<dbReference type="Pfam" id="PF01464">
    <property type="entry name" value="SLT"/>
    <property type="match status" value="1"/>
</dbReference>
<dbReference type="Proteomes" id="UP000267464">
    <property type="component" value="Unassembled WGS sequence"/>
</dbReference>
<dbReference type="OrthoDB" id="92254at2"/>
<evidence type="ECO:0000313" key="5">
    <source>
        <dbReference type="EMBL" id="RQP26897.1"/>
    </source>
</evidence>
<gene>
    <name evidence="5" type="ORF">DZC73_06310</name>
</gene>
<evidence type="ECO:0000256" key="2">
    <source>
        <dbReference type="ARBA" id="ARBA00022729"/>
    </source>
</evidence>
<feature type="domain" description="Lytic transglycosylase superhelical linker" evidence="4">
    <location>
        <begin position="407"/>
        <end position="466"/>
    </location>
</feature>